<organism evidence="1">
    <name type="scientific">viral metagenome</name>
    <dbReference type="NCBI Taxonomy" id="1070528"/>
    <lineage>
        <taxon>unclassified sequences</taxon>
        <taxon>metagenomes</taxon>
        <taxon>organismal metagenomes</taxon>
    </lineage>
</organism>
<evidence type="ECO:0000313" key="1">
    <source>
        <dbReference type="EMBL" id="QHT91499.1"/>
    </source>
</evidence>
<name>A0A6C0IFD6_9ZZZZ</name>
<proteinExistence type="predicted"/>
<dbReference type="EMBL" id="MN740165">
    <property type="protein sequence ID" value="QHT91499.1"/>
    <property type="molecule type" value="Genomic_DNA"/>
</dbReference>
<reference evidence="1" key="1">
    <citation type="journal article" date="2020" name="Nature">
        <title>Giant virus diversity and host interactions through global metagenomics.</title>
        <authorList>
            <person name="Schulz F."/>
            <person name="Roux S."/>
            <person name="Paez-Espino D."/>
            <person name="Jungbluth S."/>
            <person name="Walsh D.A."/>
            <person name="Denef V.J."/>
            <person name="McMahon K.D."/>
            <person name="Konstantinidis K.T."/>
            <person name="Eloe-Fadrosh E.A."/>
            <person name="Kyrpides N.C."/>
            <person name="Woyke T."/>
        </authorList>
    </citation>
    <scope>NUCLEOTIDE SEQUENCE</scope>
    <source>
        <strain evidence="1">GVMAG-M-3300023184-77</strain>
    </source>
</reference>
<protein>
    <submittedName>
        <fullName evidence="1">Uncharacterized protein</fullName>
    </submittedName>
</protein>
<sequence>MTEAIKFQSSTMLQNYKRLLTYIESQMDTDEIDRAERRSDTMKTYIRYYLEHMDDHYKWILYDIIPLEILKEKILDVEFGFGDPESSDDTDLYSIIKESLHCEICYRDTICKCGSIDTTKFYECWQCMVRDCGCKADPSCCGTY</sequence>
<accession>A0A6C0IFD6</accession>
<dbReference type="AlphaFoldDB" id="A0A6C0IFD6"/>